<dbReference type="AlphaFoldDB" id="A0A1F5H414"/>
<dbReference type="EMBL" id="MFBT01000031">
    <property type="protein sequence ID" value="OGD98787.1"/>
    <property type="molecule type" value="Genomic_DNA"/>
</dbReference>
<evidence type="ECO:0000256" key="1">
    <source>
        <dbReference type="SAM" id="MobiDB-lite"/>
    </source>
</evidence>
<organism evidence="3 4">
    <name type="scientific">Candidatus Curtissbacteria bacterium RIFCSPLOWO2_01_FULL_42_50</name>
    <dbReference type="NCBI Taxonomy" id="1797730"/>
    <lineage>
        <taxon>Bacteria</taxon>
        <taxon>Candidatus Curtissiibacteriota</taxon>
    </lineage>
</organism>
<evidence type="ECO:0000313" key="4">
    <source>
        <dbReference type="Proteomes" id="UP000177039"/>
    </source>
</evidence>
<reference evidence="3 4" key="1">
    <citation type="journal article" date="2016" name="Nat. Commun.">
        <title>Thousands of microbial genomes shed light on interconnected biogeochemical processes in an aquifer system.</title>
        <authorList>
            <person name="Anantharaman K."/>
            <person name="Brown C.T."/>
            <person name="Hug L.A."/>
            <person name="Sharon I."/>
            <person name="Castelle C.J."/>
            <person name="Probst A.J."/>
            <person name="Thomas B.C."/>
            <person name="Singh A."/>
            <person name="Wilkins M.J."/>
            <person name="Karaoz U."/>
            <person name="Brodie E.L."/>
            <person name="Williams K.H."/>
            <person name="Hubbard S.S."/>
            <person name="Banfield J.F."/>
        </authorList>
    </citation>
    <scope>NUCLEOTIDE SEQUENCE [LARGE SCALE GENOMIC DNA]</scope>
</reference>
<dbReference type="Gene3D" id="2.60.40.10">
    <property type="entry name" value="Immunoglobulins"/>
    <property type="match status" value="1"/>
</dbReference>
<dbReference type="SMART" id="SM00060">
    <property type="entry name" value="FN3"/>
    <property type="match status" value="1"/>
</dbReference>
<feature type="compositionally biased region" description="Low complexity" evidence="1">
    <location>
        <begin position="146"/>
        <end position="161"/>
    </location>
</feature>
<dbReference type="InterPro" id="IPR003961">
    <property type="entry name" value="FN3_dom"/>
</dbReference>
<dbReference type="InterPro" id="IPR013783">
    <property type="entry name" value="Ig-like_fold"/>
</dbReference>
<feature type="domain" description="Fibronectin type-III" evidence="2">
    <location>
        <begin position="30"/>
        <end position="122"/>
    </location>
</feature>
<sequence length="201" mass="21176">MGGLILVSAPQAVLAYGGDPKDAPTCGSEKPGQPWLFIPTSIGSTYVDISWSGADRATSWTIAYGIASGRYIWGVPDYGNGSHRGLRIGNLPPGTYYFVVRANNGCMPGPFSNEQVAAVGGGGVLVTYPSATLGLETRNMPISSGQTQVPQTQQEFTTPTPLASPSINRSTGQPPKPSQTPIKSSKPNIFQKIISFIKGLF</sequence>
<feature type="compositionally biased region" description="Polar residues" evidence="1">
    <location>
        <begin position="163"/>
        <end position="184"/>
    </location>
</feature>
<evidence type="ECO:0000259" key="2">
    <source>
        <dbReference type="PROSITE" id="PS50853"/>
    </source>
</evidence>
<dbReference type="SUPFAM" id="SSF49265">
    <property type="entry name" value="Fibronectin type III"/>
    <property type="match status" value="1"/>
</dbReference>
<dbReference type="PROSITE" id="PS50853">
    <property type="entry name" value="FN3"/>
    <property type="match status" value="1"/>
</dbReference>
<comment type="caution">
    <text evidence="3">The sequence shown here is derived from an EMBL/GenBank/DDBJ whole genome shotgun (WGS) entry which is preliminary data.</text>
</comment>
<dbReference type="Proteomes" id="UP000177039">
    <property type="component" value="Unassembled WGS sequence"/>
</dbReference>
<gene>
    <name evidence="3" type="ORF">A3B54_03820</name>
</gene>
<protein>
    <recommendedName>
        <fullName evidence="2">Fibronectin type-III domain-containing protein</fullName>
    </recommendedName>
</protein>
<name>A0A1F5H414_9BACT</name>
<dbReference type="CDD" id="cd00063">
    <property type="entry name" value="FN3"/>
    <property type="match status" value="1"/>
</dbReference>
<dbReference type="InterPro" id="IPR036116">
    <property type="entry name" value="FN3_sf"/>
</dbReference>
<accession>A0A1F5H414</accession>
<proteinExistence type="predicted"/>
<evidence type="ECO:0000313" key="3">
    <source>
        <dbReference type="EMBL" id="OGD98787.1"/>
    </source>
</evidence>
<feature type="region of interest" description="Disordered" evidence="1">
    <location>
        <begin position="141"/>
        <end position="184"/>
    </location>
</feature>